<dbReference type="PANTHER" id="PTHR24082">
    <property type="entry name" value="NUCLEAR HORMONE RECEPTOR"/>
    <property type="match status" value="1"/>
</dbReference>
<dbReference type="PRINTS" id="PR00398">
    <property type="entry name" value="STRDHORMONER"/>
</dbReference>
<keyword evidence="8 9" id="KW-0539">Nucleus</keyword>
<dbReference type="GO" id="GO:0045944">
    <property type="term" value="P:positive regulation of transcription by RNA polymerase II"/>
    <property type="evidence" value="ECO:0007669"/>
    <property type="project" value="TreeGrafter"/>
</dbReference>
<keyword evidence="5 9" id="KW-0238">DNA-binding</keyword>
<evidence type="ECO:0000256" key="5">
    <source>
        <dbReference type="ARBA" id="ARBA00023125"/>
    </source>
</evidence>
<dbReference type="SUPFAM" id="SSF48508">
    <property type="entry name" value="Nuclear receptor ligand-binding domain"/>
    <property type="match status" value="1"/>
</dbReference>
<keyword evidence="2 9" id="KW-0863">Zinc-finger</keyword>
<feature type="region of interest" description="Disordered" evidence="10">
    <location>
        <begin position="111"/>
        <end position="175"/>
    </location>
</feature>
<keyword evidence="6 9" id="KW-0804">Transcription</keyword>
<dbReference type="InterPro" id="IPR000536">
    <property type="entry name" value="Nucl_hrmn_rcpt_lig-bd"/>
</dbReference>
<feature type="domain" description="Nuclear receptor" evidence="11">
    <location>
        <begin position="178"/>
        <end position="255"/>
    </location>
</feature>
<protein>
    <submittedName>
        <fullName evidence="13">Nuclear hormone receptor HR3</fullName>
    </submittedName>
</protein>
<evidence type="ECO:0000256" key="2">
    <source>
        <dbReference type="ARBA" id="ARBA00022771"/>
    </source>
</evidence>
<feature type="compositionally biased region" description="Basic and acidic residues" evidence="10">
    <location>
        <begin position="264"/>
        <end position="274"/>
    </location>
</feature>
<dbReference type="InterPro" id="IPR013088">
    <property type="entry name" value="Znf_NHR/GATA"/>
</dbReference>
<dbReference type="GO" id="GO:0000122">
    <property type="term" value="P:negative regulation of transcription by RNA polymerase II"/>
    <property type="evidence" value="ECO:0007669"/>
    <property type="project" value="TreeGrafter"/>
</dbReference>
<keyword evidence="14" id="KW-1185">Reference proteome</keyword>
<feature type="region of interest" description="Disordered" evidence="10">
    <location>
        <begin position="264"/>
        <end position="297"/>
    </location>
</feature>
<dbReference type="PROSITE" id="PS51030">
    <property type="entry name" value="NUCLEAR_REC_DBD_2"/>
    <property type="match status" value="1"/>
</dbReference>
<sequence>MTGDWVEDLLSCTEELTSQECIIKRSEKNDERYLLKLKREMSTTNYFDTPSESTSSVMADVQKRDLSNKPHFEKDVIKIERICDQSNTEGMCTSSTSPYCYDECDSSRSHVSPPYSDTSSQQSPHTTMFTPPIKKDYNSNSPPSPDQTKANYDGRQGGQPSPDSVSHTVTSKTSTPMLPPCRVCGEKASGFHYGVNTCEACKGFFRRSLKRKTDYRCQGLAGRECIIEPGRRNSCPKCRYKKCLTVGMSKEAIKTGRYTHEKRTKDIREIKQLQKQEPVTESTHGPSPRLSPVQVPVSSDDIPALRESSPVRIKQEAFCDEEIEGLLAKMDKAQEEMYGPLWQVWLDEDNDIIKKTQKYYDEFMAKKELFGDLSGISKEEHRTFYDTTGIDLDNRLEMMSNIATTMENGITKYIGFAKNIPGFSELSLDDQAALVKSSRFEFWFWGFYRFINADLEITTNLKGNCYHIRELFKLWDETFITTLFSFVRSVQKLNLSVLEISIIRCIILTYTDRCNLGDPDKVEMIQWRMIMCLKYLIEKTHHPQEHFLSKIFDRLAAIRCLTEINTRVSQSLKLEWPVIKNHPLLLELMSI</sequence>
<keyword evidence="1 9" id="KW-0479">Metal-binding</keyword>
<accession>A0A210QUG8</accession>
<comment type="caution">
    <text evidence="13">The sequence shown here is derived from an EMBL/GenBank/DDBJ whole genome shotgun (WGS) entry which is preliminary data.</text>
</comment>
<dbReference type="InterPro" id="IPR001723">
    <property type="entry name" value="Nuclear_hrmn_rcpt"/>
</dbReference>
<dbReference type="OrthoDB" id="6081310at2759"/>
<evidence type="ECO:0000313" key="14">
    <source>
        <dbReference type="Proteomes" id="UP000242188"/>
    </source>
</evidence>
<evidence type="ECO:0000259" key="11">
    <source>
        <dbReference type="PROSITE" id="PS51030"/>
    </source>
</evidence>
<feature type="compositionally biased region" description="Polar residues" evidence="10">
    <location>
        <begin position="275"/>
        <end position="285"/>
    </location>
</feature>
<keyword evidence="4 9" id="KW-0805">Transcription regulation</keyword>
<dbReference type="CDD" id="cd06916">
    <property type="entry name" value="NR_DBD_like"/>
    <property type="match status" value="1"/>
</dbReference>
<evidence type="ECO:0000256" key="10">
    <source>
        <dbReference type="SAM" id="MobiDB-lite"/>
    </source>
</evidence>
<evidence type="ECO:0000256" key="7">
    <source>
        <dbReference type="ARBA" id="ARBA00023170"/>
    </source>
</evidence>
<dbReference type="InterPro" id="IPR035500">
    <property type="entry name" value="NHR-like_dom_sf"/>
</dbReference>
<dbReference type="GO" id="GO:0000978">
    <property type="term" value="F:RNA polymerase II cis-regulatory region sequence-specific DNA binding"/>
    <property type="evidence" value="ECO:0007669"/>
    <property type="project" value="TreeGrafter"/>
</dbReference>
<organism evidence="13 14">
    <name type="scientific">Mizuhopecten yessoensis</name>
    <name type="common">Japanese scallop</name>
    <name type="synonym">Patinopecten yessoensis</name>
    <dbReference type="NCBI Taxonomy" id="6573"/>
    <lineage>
        <taxon>Eukaryota</taxon>
        <taxon>Metazoa</taxon>
        <taxon>Spiralia</taxon>
        <taxon>Lophotrochozoa</taxon>
        <taxon>Mollusca</taxon>
        <taxon>Bivalvia</taxon>
        <taxon>Autobranchia</taxon>
        <taxon>Pteriomorphia</taxon>
        <taxon>Pectinida</taxon>
        <taxon>Pectinoidea</taxon>
        <taxon>Pectinidae</taxon>
        <taxon>Mizuhopecten</taxon>
    </lineage>
</organism>
<dbReference type="Pfam" id="PF00104">
    <property type="entry name" value="Hormone_recep"/>
    <property type="match status" value="1"/>
</dbReference>
<dbReference type="PRINTS" id="PR00047">
    <property type="entry name" value="STROIDFINGER"/>
</dbReference>
<dbReference type="SMART" id="SM00399">
    <property type="entry name" value="ZnF_C4"/>
    <property type="match status" value="1"/>
</dbReference>
<feature type="domain" description="NR LBD" evidence="12">
    <location>
        <begin position="368"/>
        <end position="591"/>
    </location>
</feature>
<evidence type="ECO:0000313" key="13">
    <source>
        <dbReference type="EMBL" id="OWF52388.1"/>
    </source>
</evidence>
<evidence type="ECO:0000256" key="3">
    <source>
        <dbReference type="ARBA" id="ARBA00022833"/>
    </source>
</evidence>
<keyword evidence="7 9" id="KW-0675">Receptor</keyword>
<dbReference type="InterPro" id="IPR001628">
    <property type="entry name" value="Znf_hrmn_rcpt"/>
</dbReference>
<dbReference type="PROSITE" id="PS00031">
    <property type="entry name" value="NUCLEAR_REC_DBD_1"/>
    <property type="match status" value="1"/>
</dbReference>
<dbReference type="Gene3D" id="1.10.565.10">
    <property type="entry name" value="Retinoid X Receptor"/>
    <property type="match status" value="1"/>
</dbReference>
<keyword evidence="3 9" id="KW-0862">Zinc</keyword>
<name>A0A210QUG8_MIZYE</name>
<feature type="compositionally biased region" description="Low complexity" evidence="10">
    <location>
        <begin position="164"/>
        <end position="175"/>
    </location>
</feature>
<dbReference type="Proteomes" id="UP000242188">
    <property type="component" value="Unassembled WGS sequence"/>
</dbReference>
<evidence type="ECO:0000259" key="12">
    <source>
        <dbReference type="PROSITE" id="PS51843"/>
    </source>
</evidence>
<dbReference type="Pfam" id="PF00105">
    <property type="entry name" value="zf-C4"/>
    <property type="match status" value="1"/>
</dbReference>
<evidence type="ECO:0000256" key="6">
    <source>
        <dbReference type="ARBA" id="ARBA00023163"/>
    </source>
</evidence>
<dbReference type="PANTHER" id="PTHR24082:SF473">
    <property type="entry name" value="ECDYSONE-INDUCED PROTEIN 75B, ISOFORM B"/>
    <property type="match status" value="1"/>
</dbReference>
<feature type="compositionally biased region" description="Polar residues" evidence="10">
    <location>
        <begin position="115"/>
        <end position="129"/>
    </location>
</feature>
<dbReference type="GO" id="GO:0004879">
    <property type="term" value="F:nuclear receptor activity"/>
    <property type="evidence" value="ECO:0007669"/>
    <property type="project" value="TreeGrafter"/>
</dbReference>
<dbReference type="GO" id="GO:0008270">
    <property type="term" value="F:zinc ion binding"/>
    <property type="evidence" value="ECO:0007669"/>
    <property type="project" value="UniProtKB-KW"/>
</dbReference>
<feature type="compositionally biased region" description="Polar residues" evidence="10">
    <location>
        <begin position="138"/>
        <end position="150"/>
    </location>
</feature>
<dbReference type="InterPro" id="IPR050234">
    <property type="entry name" value="Nuclear_hormone_rcpt_NR1"/>
</dbReference>
<proteinExistence type="inferred from homology"/>
<evidence type="ECO:0000256" key="1">
    <source>
        <dbReference type="ARBA" id="ARBA00022723"/>
    </source>
</evidence>
<dbReference type="SUPFAM" id="SSF57716">
    <property type="entry name" value="Glucocorticoid receptor-like (DNA-binding domain)"/>
    <property type="match status" value="1"/>
</dbReference>
<gene>
    <name evidence="13" type="ORF">KP79_PYT18556</name>
</gene>
<dbReference type="GO" id="GO:0005634">
    <property type="term" value="C:nucleus"/>
    <property type="evidence" value="ECO:0007669"/>
    <property type="project" value="UniProtKB-SubCell"/>
</dbReference>
<evidence type="ECO:0000256" key="8">
    <source>
        <dbReference type="ARBA" id="ARBA00023242"/>
    </source>
</evidence>
<dbReference type="PROSITE" id="PS51843">
    <property type="entry name" value="NR_LBD"/>
    <property type="match status" value="1"/>
</dbReference>
<evidence type="ECO:0000256" key="4">
    <source>
        <dbReference type="ARBA" id="ARBA00023015"/>
    </source>
</evidence>
<dbReference type="AlphaFoldDB" id="A0A210QUG8"/>
<dbReference type="GO" id="GO:0030154">
    <property type="term" value="P:cell differentiation"/>
    <property type="evidence" value="ECO:0007669"/>
    <property type="project" value="TreeGrafter"/>
</dbReference>
<reference evidence="13 14" key="1">
    <citation type="journal article" date="2017" name="Nat. Ecol. Evol.">
        <title>Scallop genome provides insights into evolution of bilaterian karyotype and development.</title>
        <authorList>
            <person name="Wang S."/>
            <person name="Zhang J."/>
            <person name="Jiao W."/>
            <person name="Li J."/>
            <person name="Xun X."/>
            <person name="Sun Y."/>
            <person name="Guo X."/>
            <person name="Huan P."/>
            <person name="Dong B."/>
            <person name="Zhang L."/>
            <person name="Hu X."/>
            <person name="Sun X."/>
            <person name="Wang J."/>
            <person name="Zhao C."/>
            <person name="Wang Y."/>
            <person name="Wang D."/>
            <person name="Huang X."/>
            <person name="Wang R."/>
            <person name="Lv J."/>
            <person name="Li Y."/>
            <person name="Zhang Z."/>
            <person name="Liu B."/>
            <person name="Lu W."/>
            <person name="Hui Y."/>
            <person name="Liang J."/>
            <person name="Zhou Z."/>
            <person name="Hou R."/>
            <person name="Li X."/>
            <person name="Liu Y."/>
            <person name="Li H."/>
            <person name="Ning X."/>
            <person name="Lin Y."/>
            <person name="Zhao L."/>
            <person name="Xing Q."/>
            <person name="Dou J."/>
            <person name="Li Y."/>
            <person name="Mao J."/>
            <person name="Guo H."/>
            <person name="Dou H."/>
            <person name="Li T."/>
            <person name="Mu C."/>
            <person name="Jiang W."/>
            <person name="Fu Q."/>
            <person name="Fu X."/>
            <person name="Miao Y."/>
            <person name="Liu J."/>
            <person name="Yu Q."/>
            <person name="Li R."/>
            <person name="Liao H."/>
            <person name="Li X."/>
            <person name="Kong Y."/>
            <person name="Jiang Z."/>
            <person name="Chourrout D."/>
            <person name="Li R."/>
            <person name="Bao Z."/>
        </authorList>
    </citation>
    <scope>NUCLEOTIDE SEQUENCE [LARGE SCALE GENOMIC DNA]</scope>
    <source>
        <strain evidence="13 14">PY_sf001</strain>
    </source>
</reference>
<dbReference type="SMART" id="SM00430">
    <property type="entry name" value="HOLI"/>
    <property type="match status" value="1"/>
</dbReference>
<comment type="subcellular location">
    <subcellularLocation>
        <location evidence="9">Nucleus</location>
    </subcellularLocation>
</comment>
<comment type="similarity">
    <text evidence="9">Belongs to the nuclear hormone receptor family.</text>
</comment>
<dbReference type="GO" id="GO:0009755">
    <property type="term" value="P:hormone-mediated signaling pathway"/>
    <property type="evidence" value="ECO:0007669"/>
    <property type="project" value="TreeGrafter"/>
</dbReference>
<dbReference type="Gene3D" id="3.30.50.10">
    <property type="entry name" value="Erythroid Transcription Factor GATA-1, subunit A"/>
    <property type="match status" value="1"/>
</dbReference>
<dbReference type="EMBL" id="NEDP02001812">
    <property type="protein sequence ID" value="OWF52388.1"/>
    <property type="molecule type" value="Genomic_DNA"/>
</dbReference>
<evidence type="ECO:0000256" key="9">
    <source>
        <dbReference type="RuleBase" id="RU004334"/>
    </source>
</evidence>